<dbReference type="InterPro" id="IPR020904">
    <property type="entry name" value="Sc_DH/Rdtase_CS"/>
</dbReference>
<comment type="caution">
    <text evidence="5">The sequence shown here is derived from an EMBL/GenBank/DDBJ whole genome shotgun (WGS) entry which is preliminary data.</text>
</comment>
<gene>
    <name evidence="5" type="primary">fabG</name>
    <name evidence="5" type="ORF">H8S57_07405</name>
</gene>
<keyword evidence="2" id="KW-0560">Oxidoreductase</keyword>
<evidence type="ECO:0000256" key="3">
    <source>
        <dbReference type="ARBA" id="ARBA00023221"/>
    </source>
</evidence>
<organism evidence="5 6">
    <name type="scientific">Lawsonibacter hominis</name>
    <dbReference type="NCBI Taxonomy" id="2763053"/>
    <lineage>
        <taxon>Bacteria</taxon>
        <taxon>Bacillati</taxon>
        <taxon>Bacillota</taxon>
        <taxon>Clostridia</taxon>
        <taxon>Eubacteriales</taxon>
        <taxon>Oscillospiraceae</taxon>
        <taxon>Lawsonibacter</taxon>
    </lineage>
</organism>
<evidence type="ECO:0000256" key="2">
    <source>
        <dbReference type="ARBA" id="ARBA00023002"/>
    </source>
</evidence>
<evidence type="ECO:0000313" key="5">
    <source>
        <dbReference type="EMBL" id="MBC5733553.1"/>
    </source>
</evidence>
<keyword evidence="6" id="KW-1185">Reference proteome</keyword>
<keyword evidence="3" id="KW-0443">Lipid metabolism</keyword>
<dbReference type="Gene3D" id="3.40.50.720">
    <property type="entry name" value="NAD(P)-binding Rossmann-like Domain"/>
    <property type="match status" value="1"/>
</dbReference>
<reference evidence="5" key="1">
    <citation type="submission" date="2020-08" db="EMBL/GenBank/DDBJ databases">
        <title>Genome public.</title>
        <authorList>
            <person name="Liu C."/>
            <person name="Sun Q."/>
        </authorList>
    </citation>
    <scope>NUCLEOTIDE SEQUENCE</scope>
    <source>
        <strain evidence="5">NSJ-51</strain>
    </source>
</reference>
<dbReference type="GO" id="GO:0032787">
    <property type="term" value="P:monocarboxylic acid metabolic process"/>
    <property type="evidence" value="ECO:0007669"/>
    <property type="project" value="UniProtKB-ARBA"/>
</dbReference>
<dbReference type="AlphaFoldDB" id="A0A8J6JCW9"/>
<dbReference type="GO" id="GO:0008202">
    <property type="term" value="P:steroid metabolic process"/>
    <property type="evidence" value="ECO:0007669"/>
    <property type="project" value="UniProtKB-KW"/>
</dbReference>
<comment type="similarity">
    <text evidence="1">Belongs to the short-chain dehydrogenases/reductases (SDR) family.</text>
</comment>
<protein>
    <submittedName>
        <fullName evidence="5">3-oxoacyl-ACP reductase FabG</fullName>
    </submittedName>
</protein>
<dbReference type="PANTHER" id="PTHR42879">
    <property type="entry name" value="3-OXOACYL-(ACYL-CARRIER-PROTEIN) REDUCTASE"/>
    <property type="match status" value="1"/>
</dbReference>
<evidence type="ECO:0000256" key="1">
    <source>
        <dbReference type="ARBA" id="ARBA00006484"/>
    </source>
</evidence>
<dbReference type="SUPFAM" id="SSF51735">
    <property type="entry name" value="NAD(P)-binding Rossmann-fold domains"/>
    <property type="match status" value="1"/>
</dbReference>
<dbReference type="RefSeq" id="WP_186907446.1">
    <property type="nucleotide sequence ID" value="NZ_JACOPP010000007.1"/>
</dbReference>
<dbReference type="GO" id="GO:0016491">
    <property type="term" value="F:oxidoreductase activity"/>
    <property type="evidence" value="ECO:0007669"/>
    <property type="project" value="UniProtKB-KW"/>
</dbReference>
<dbReference type="InterPro" id="IPR002347">
    <property type="entry name" value="SDR_fam"/>
</dbReference>
<dbReference type="InterPro" id="IPR036291">
    <property type="entry name" value="NAD(P)-bd_dom_sf"/>
</dbReference>
<evidence type="ECO:0000259" key="4">
    <source>
        <dbReference type="SMART" id="SM00822"/>
    </source>
</evidence>
<feature type="domain" description="Ketoreductase" evidence="4">
    <location>
        <begin position="7"/>
        <end position="218"/>
    </location>
</feature>
<keyword evidence="3" id="KW-0753">Steroid metabolism</keyword>
<name>A0A8J6JCW9_9FIRM</name>
<dbReference type="PROSITE" id="PS00061">
    <property type="entry name" value="ADH_SHORT"/>
    <property type="match status" value="1"/>
</dbReference>
<dbReference type="PANTHER" id="PTHR42879:SF2">
    <property type="entry name" value="3-OXOACYL-[ACYL-CARRIER-PROTEIN] REDUCTASE FABG"/>
    <property type="match status" value="1"/>
</dbReference>
<dbReference type="PRINTS" id="PR00080">
    <property type="entry name" value="SDRFAMILY"/>
</dbReference>
<evidence type="ECO:0000313" key="6">
    <source>
        <dbReference type="Proteomes" id="UP000661435"/>
    </source>
</evidence>
<dbReference type="Pfam" id="PF13561">
    <property type="entry name" value="adh_short_C2"/>
    <property type="match status" value="1"/>
</dbReference>
<accession>A0A8J6JCW9</accession>
<dbReference type="Proteomes" id="UP000661435">
    <property type="component" value="Unassembled WGS sequence"/>
</dbReference>
<dbReference type="InterPro" id="IPR057326">
    <property type="entry name" value="KR_dom"/>
</dbReference>
<dbReference type="NCBIfam" id="NF009466">
    <property type="entry name" value="PRK12826.1-2"/>
    <property type="match status" value="1"/>
</dbReference>
<dbReference type="SMART" id="SM00822">
    <property type="entry name" value="PKS_KR"/>
    <property type="match status" value="1"/>
</dbReference>
<dbReference type="FunFam" id="3.40.50.720:FF:000173">
    <property type="entry name" value="3-oxoacyl-[acyl-carrier protein] reductase"/>
    <property type="match status" value="1"/>
</dbReference>
<dbReference type="EMBL" id="JACOPP010000007">
    <property type="protein sequence ID" value="MBC5733553.1"/>
    <property type="molecule type" value="Genomic_DNA"/>
</dbReference>
<sequence length="246" mass="25946">MELLRGKAAIVTGASRGIGLGIACALAREGADLVVHATREEHLEPVRAQAERWGVRCVTAAGDVAQPETARLLTQIALERLGRLDIAVSCAGVNQDGMLHRLSDEAWERVLAVNLSGVFYLTRSAAQVMRAQRSGRIINISSVARNGNLGQSNYAAAKAGVAALTQTAALELGPFGVTCNTVCPGFIDTDMTRGVPDAARERMLSRIPARRSGRPEEVGDAVAFLASDRAAYINGQTLDVSGGLIL</sequence>
<proteinExistence type="inferred from homology"/>
<dbReference type="InterPro" id="IPR050259">
    <property type="entry name" value="SDR"/>
</dbReference>
<dbReference type="PRINTS" id="PR00081">
    <property type="entry name" value="GDHRDH"/>
</dbReference>